<evidence type="ECO:0000256" key="1">
    <source>
        <dbReference type="HAMAP-Rule" id="MF_00760"/>
    </source>
</evidence>
<dbReference type="AlphaFoldDB" id="A0A1G8Q1K2"/>
<dbReference type="Proteomes" id="UP000199225">
    <property type="component" value="Unassembled WGS sequence"/>
</dbReference>
<sequence length="189" mass="22418">MEVSVSLTEKKRFLRWFLKSHKLKKREGRWILNYLLGEDRALKNVKFIEHAEFCPRGLYLSCHGTKGAPLTFFKGKIRTTDGDKSFHDLRMNLADPIYLELDYKESQRCSRLALVKEENPYLPEDYYVNEEEKGKASQWLDLQLLIQQKEQLSIQIDQAIDNRDETRFRELSTQYVEVEKRIKNQEALG</sequence>
<dbReference type="RefSeq" id="WP_176757389.1">
    <property type="nucleotide sequence ID" value="NZ_FNEV01000001.1"/>
</dbReference>
<dbReference type="NCBIfam" id="NF002965">
    <property type="entry name" value="PRK03636.1"/>
    <property type="match status" value="1"/>
</dbReference>
<dbReference type="InterPro" id="IPR014963">
    <property type="entry name" value="UPF0302_N"/>
</dbReference>
<comment type="similarity">
    <text evidence="1">Belongs to the UPF0302 family.</text>
</comment>
<organism evidence="4 5">
    <name type="scientific">Salimicrobium halophilum</name>
    <dbReference type="NCBI Taxonomy" id="86666"/>
    <lineage>
        <taxon>Bacteria</taxon>
        <taxon>Bacillati</taxon>
        <taxon>Bacillota</taxon>
        <taxon>Bacilli</taxon>
        <taxon>Bacillales</taxon>
        <taxon>Bacillaceae</taxon>
        <taxon>Salimicrobium</taxon>
    </lineage>
</organism>
<dbReference type="Pfam" id="PF08858">
    <property type="entry name" value="IDEAL"/>
    <property type="match status" value="1"/>
</dbReference>
<dbReference type="HAMAP" id="MF_00760">
    <property type="entry name" value="UPF0302"/>
    <property type="match status" value="1"/>
</dbReference>
<dbReference type="InterPro" id="IPR038091">
    <property type="entry name" value="UPF0302_N_sf"/>
</dbReference>
<dbReference type="InterPro" id="IPR011188">
    <property type="entry name" value="UPF0302"/>
</dbReference>
<dbReference type="Gene3D" id="3.40.1530.30">
    <property type="entry name" value="Uncharacterised family UPF0302, N-terminal domain"/>
    <property type="match status" value="1"/>
</dbReference>
<name>A0A1G8Q1K2_9BACI</name>
<keyword evidence="2" id="KW-0175">Coiled coil</keyword>
<evidence type="ECO:0000256" key="2">
    <source>
        <dbReference type="SAM" id="Coils"/>
    </source>
</evidence>
<evidence type="ECO:0000259" key="3">
    <source>
        <dbReference type="SMART" id="SM00914"/>
    </source>
</evidence>
<feature type="coiled-coil region" evidence="2">
    <location>
        <begin position="142"/>
        <end position="188"/>
    </location>
</feature>
<dbReference type="InterPro" id="IPR014957">
    <property type="entry name" value="IDEAL_dom"/>
</dbReference>
<dbReference type="InterPro" id="IPR027393">
    <property type="entry name" value="Virus_scaffolding_prot_C"/>
</dbReference>
<dbReference type="STRING" id="86666.SAMN04490247_0328"/>
<evidence type="ECO:0000313" key="5">
    <source>
        <dbReference type="Proteomes" id="UP000199225"/>
    </source>
</evidence>
<dbReference type="EMBL" id="FNEV01000001">
    <property type="protein sequence ID" value="SDI98335.1"/>
    <property type="molecule type" value="Genomic_DNA"/>
</dbReference>
<dbReference type="PIRSF" id="PIRSF007165">
    <property type="entry name" value="UCP007165"/>
    <property type="match status" value="1"/>
</dbReference>
<feature type="domain" description="IDEAL" evidence="3">
    <location>
        <begin position="139"/>
        <end position="175"/>
    </location>
</feature>
<keyword evidence="5" id="KW-1185">Reference proteome</keyword>
<dbReference type="Pfam" id="PF08864">
    <property type="entry name" value="UPF0302"/>
    <property type="match status" value="1"/>
</dbReference>
<evidence type="ECO:0000313" key="4">
    <source>
        <dbReference type="EMBL" id="SDI98335.1"/>
    </source>
</evidence>
<reference evidence="5" key="1">
    <citation type="submission" date="2016-10" db="EMBL/GenBank/DDBJ databases">
        <authorList>
            <person name="Varghese N."/>
            <person name="Submissions S."/>
        </authorList>
    </citation>
    <scope>NUCLEOTIDE SEQUENCE [LARGE SCALE GENOMIC DNA]</scope>
    <source>
        <strain evidence="5">DSM 4771</strain>
    </source>
</reference>
<dbReference type="Gene3D" id="4.10.810.10">
    <property type="entry name" value="Virus Scaffolding Protein, Chain A"/>
    <property type="match status" value="1"/>
</dbReference>
<gene>
    <name evidence="4" type="ORF">SAMN04490247_0328</name>
</gene>
<protein>
    <recommendedName>
        <fullName evidence="1">UPF0302 protein SAMN04490247_0328</fullName>
    </recommendedName>
</protein>
<accession>A0A1G8Q1K2</accession>
<proteinExistence type="inferred from homology"/>
<dbReference type="SMART" id="SM00914">
    <property type="entry name" value="IDEAL"/>
    <property type="match status" value="1"/>
</dbReference>